<organism evidence="2 3">
    <name type="scientific">Streptococcus sanguinis</name>
    <dbReference type="NCBI Taxonomy" id="1305"/>
    <lineage>
        <taxon>Bacteria</taxon>
        <taxon>Bacillati</taxon>
        <taxon>Bacillota</taxon>
        <taxon>Bacilli</taxon>
        <taxon>Lactobacillales</taxon>
        <taxon>Streptococcaceae</taxon>
        <taxon>Streptococcus</taxon>
    </lineage>
</organism>
<feature type="chain" id="PRO_5039518111" description="Lipoprotein" evidence="1">
    <location>
        <begin position="21"/>
        <end position="314"/>
    </location>
</feature>
<accession>A0A427Z615</accession>
<evidence type="ECO:0000313" key="2">
    <source>
        <dbReference type="EMBL" id="RSI08099.1"/>
    </source>
</evidence>
<dbReference type="Proteomes" id="UP000269317">
    <property type="component" value="Unassembled WGS sequence"/>
</dbReference>
<name>A0A427Z615_STRSA</name>
<sequence length="314" mass="36361">MIKKIISVLFSILALFIFSACNNSVDHDLSSTAISNISSVIEAAGLEAEGYSTADTFGYQGFPFYIEGNKKFVDVYVDFEKDYVQKTPVLRYNPRLKEVEKKIFFGLAKKKVYRLEMEYVSGDDNYDRLEEAYNKLLQSDSLASTFLSEDMIRQLYLKNSIELHSFDSGYSLVPKEEYSGNPETHLEEQEKREAILKRDVKELTPLIKDLDLSREKNLVEDVIVRNRDILLKRVADNHSTFSIHISVDIEQVRKQNLQLATEDIDNWTDSDFEYLLAQILQIDKLPRNTEVGFGISYEDNKHLYAYKSFSFNKQ</sequence>
<evidence type="ECO:0000256" key="1">
    <source>
        <dbReference type="SAM" id="SignalP"/>
    </source>
</evidence>
<proteinExistence type="predicted"/>
<dbReference type="PROSITE" id="PS51257">
    <property type="entry name" value="PROKAR_LIPOPROTEIN"/>
    <property type="match status" value="1"/>
</dbReference>
<comment type="caution">
    <text evidence="2">The sequence shown here is derived from an EMBL/GenBank/DDBJ whole genome shotgun (WGS) entry which is preliminary data.</text>
</comment>
<feature type="signal peptide" evidence="1">
    <location>
        <begin position="1"/>
        <end position="20"/>
    </location>
</feature>
<dbReference type="AlphaFoldDB" id="A0A427Z615"/>
<reference evidence="2 3" key="1">
    <citation type="submission" date="2018-11" db="EMBL/GenBank/DDBJ databases">
        <title>Species Designations Belie Phenotypic and Genotypic Heterogeneity in Oral Streptococci.</title>
        <authorList>
            <person name="Velsko I."/>
        </authorList>
    </citation>
    <scope>NUCLEOTIDE SEQUENCE [LARGE SCALE GENOMIC DNA]</scope>
    <source>
        <strain evidence="2 3">KLC03</strain>
    </source>
</reference>
<keyword evidence="1" id="KW-0732">Signal</keyword>
<dbReference type="RefSeq" id="WP_125337475.1">
    <property type="nucleotide sequence ID" value="NZ_CP076614.1"/>
</dbReference>
<evidence type="ECO:0008006" key="4">
    <source>
        <dbReference type="Google" id="ProtNLM"/>
    </source>
</evidence>
<protein>
    <recommendedName>
        <fullName evidence="4">Lipoprotein</fullName>
    </recommendedName>
</protein>
<gene>
    <name evidence="2" type="ORF">D8887_09485</name>
</gene>
<dbReference type="EMBL" id="RJML01000008">
    <property type="protein sequence ID" value="RSI08099.1"/>
    <property type="molecule type" value="Genomic_DNA"/>
</dbReference>
<evidence type="ECO:0000313" key="3">
    <source>
        <dbReference type="Proteomes" id="UP000269317"/>
    </source>
</evidence>